<dbReference type="EMBL" id="JBEDUW010000001">
    <property type="protein sequence ID" value="KAK9951093.1"/>
    <property type="molecule type" value="Genomic_DNA"/>
</dbReference>
<reference evidence="1 2" key="1">
    <citation type="journal article" date="2023" name="G3 (Bethesda)">
        <title>A chromosome-length genome assembly and annotation of blackberry (Rubus argutus, cv. 'Hillquist').</title>
        <authorList>
            <person name="Bruna T."/>
            <person name="Aryal R."/>
            <person name="Dudchenko O."/>
            <person name="Sargent D.J."/>
            <person name="Mead D."/>
            <person name="Buti M."/>
            <person name="Cavallini A."/>
            <person name="Hytonen T."/>
            <person name="Andres J."/>
            <person name="Pham M."/>
            <person name="Weisz D."/>
            <person name="Mascagni F."/>
            <person name="Usai G."/>
            <person name="Natali L."/>
            <person name="Bassil N."/>
            <person name="Fernandez G.E."/>
            <person name="Lomsadze A."/>
            <person name="Armour M."/>
            <person name="Olukolu B."/>
            <person name="Poorten T."/>
            <person name="Britton C."/>
            <person name="Davik J."/>
            <person name="Ashrafi H."/>
            <person name="Aiden E.L."/>
            <person name="Borodovsky M."/>
            <person name="Worthington M."/>
        </authorList>
    </citation>
    <scope>NUCLEOTIDE SEQUENCE [LARGE SCALE GENOMIC DNA]</scope>
    <source>
        <strain evidence="1">PI 553951</strain>
    </source>
</reference>
<proteinExistence type="predicted"/>
<protein>
    <submittedName>
        <fullName evidence="1">Uncharacterized protein</fullName>
    </submittedName>
</protein>
<gene>
    <name evidence="1" type="ORF">M0R45_006553</name>
</gene>
<evidence type="ECO:0000313" key="2">
    <source>
        <dbReference type="Proteomes" id="UP001457282"/>
    </source>
</evidence>
<dbReference type="AlphaFoldDB" id="A0AAW1YQV1"/>
<comment type="caution">
    <text evidence="1">The sequence shown here is derived from an EMBL/GenBank/DDBJ whole genome shotgun (WGS) entry which is preliminary data.</text>
</comment>
<sequence length="142" mass="15701">MCSTEDRRRRRGFGDHGVASALERRRRWFDLFCFHSPHFSITGRGERRLRAGLGLGTANGALRLTVAESDGSSADEAVVESCGVRCGLKDGFCDDDCRCWSSGLDLMKVNRWWLGQWLWSEVAFAMKAEGTGCDYGIAASLG</sequence>
<accession>A0AAW1YQV1</accession>
<dbReference type="Proteomes" id="UP001457282">
    <property type="component" value="Unassembled WGS sequence"/>
</dbReference>
<name>A0AAW1YQV1_RUBAR</name>
<keyword evidence="2" id="KW-1185">Reference proteome</keyword>
<evidence type="ECO:0000313" key="1">
    <source>
        <dbReference type="EMBL" id="KAK9951093.1"/>
    </source>
</evidence>
<organism evidence="1 2">
    <name type="scientific">Rubus argutus</name>
    <name type="common">Southern blackberry</name>
    <dbReference type="NCBI Taxonomy" id="59490"/>
    <lineage>
        <taxon>Eukaryota</taxon>
        <taxon>Viridiplantae</taxon>
        <taxon>Streptophyta</taxon>
        <taxon>Embryophyta</taxon>
        <taxon>Tracheophyta</taxon>
        <taxon>Spermatophyta</taxon>
        <taxon>Magnoliopsida</taxon>
        <taxon>eudicotyledons</taxon>
        <taxon>Gunneridae</taxon>
        <taxon>Pentapetalae</taxon>
        <taxon>rosids</taxon>
        <taxon>fabids</taxon>
        <taxon>Rosales</taxon>
        <taxon>Rosaceae</taxon>
        <taxon>Rosoideae</taxon>
        <taxon>Rosoideae incertae sedis</taxon>
        <taxon>Rubus</taxon>
    </lineage>
</organism>